<keyword evidence="3" id="KW-0808">Transferase</keyword>
<keyword evidence="11" id="KW-1185">Reference proteome</keyword>
<organism evidence="10 11">
    <name type="scientific">Parathielavia appendiculata</name>
    <dbReference type="NCBI Taxonomy" id="2587402"/>
    <lineage>
        <taxon>Eukaryota</taxon>
        <taxon>Fungi</taxon>
        <taxon>Dikarya</taxon>
        <taxon>Ascomycota</taxon>
        <taxon>Pezizomycotina</taxon>
        <taxon>Sordariomycetes</taxon>
        <taxon>Sordariomycetidae</taxon>
        <taxon>Sordariales</taxon>
        <taxon>Chaetomiaceae</taxon>
        <taxon>Parathielavia</taxon>
    </lineage>
</organism>
<comment type="subcellular location">
    <subcellularLocation>
        <location evidence="1">Membrane</location>
    </subcellularLocation>
</comment>
<dbReference type="EMBL" id="MU853223">
    <property type="protein sequence ID" value="KAK4129837.1"/>
    <property type="molecule type" value="Genomic_DNA"/>
</dbReference>
<dbReference type="GO" id="GO:0016757">
    <property type="term" value="F:glycosyltransferase activity"/>
    <property type="evidence" value="ECO:0007669"/>
    <property type="project" value="UniProtKB-KW"/>
</dbReference>
<dbReference type="Pfam" id="PF13641">
    <property type="entry name" value="Glyco_tranf_2_3"/>
    <property type="match status" value="1"/>
</dbReference>
<dbReference type="Gene3D" id="3.90.550.10">
    <property type="entry name" value="Spore Coat Polysaccharide Biosynthesis Protein SpsA, Chain A"/>
    <property type="match status" value="1"/>
</dbReference>
<evidence type="ECO:0000313" key="10">
    <source>
        <dbReference type="EMBL" id="KAK4129837.1"/>
    </source>
</evidence>
<dbReference type="SUPFAM" id="SSF53448">
    <property type="entry name" value="Nucleotide-diphospho-sugar transferases"/>
    <property type="match status" value="1"/>
</dbReference>
<accession>A0AAN6UB94</accession>
<keyword evidence="4 9" id="KW-0812">Transmembrane</keyword>
<evidence type="ECO:0000256" key="6">
    <source>
        <dbReference type="ARBA" id="ARBA00023136"/>
    </source>
</evidence>
<dbReference type="InterPro" id="IPR029044">
    <property type="entry name" value="Nucleotide-diphossugar_trans"/>
</dbReference>
<evidence type="ECO:0000256" key="7">
    <source>
        <dbReference type="ARBA" id="ARBA00023180"/>
    </source>
</evidence>
<feature type="transmembrane region" description="Helical" evidence="9">
    <location>
        <begin position="48"/>
        <end position="71"/>
    </location>
</feature>
<dbReference type="Proteomes" id="UP001302602">
    <property type="component" value="Unassembled WGS sequence"/>
</dbReference>
<dbReference type="PANTHER" id="PTHR47844:SF1">
    <property type="entry name" value="EXOSTOSIN-LIKE 2"/>
    <property type="match status" value="1"/>
</dbReference>
<keyword evidence="5 9" id="KW-1133">Transmembrane helix</keyword>
<reference evidence="10" key="1">
    <citation type="journal article" date="2023" name="Mol. Phylogenet. Evol.">
        <title>Genome-scale phylogeny and comparative genomics of the fungal order Sordariales.</title>
        <authorList>
            <person name="Hensen N."/>
            <person name="Bonometti L."/>
            <person name="Westerberg I."/>
            <person name="Brannstrom I.O."/>
            <person name="Guillou S."/>
            <person name="Cros-Aarteil S."/>
            <person name="Calhoun S."/>
            <person name="Haridas S."/>
            <person name="Kuo A."/>
            <person name="Mondo S."/>
            <person name="Pangilinan J."/>
            <person name="Riley R."/>
            <person name="LaButti K."/>
            <person name="Andreopoulos B."/>
            <person name="Lipzen A."/>
            <person name="Chen C."/>
            <person name="Yan M."/>
            <person name="Daum C."/>
            <person name="Ng V."/>
            <person name="Clum A."/>
            <person name="Steindorff A."/>
            <person name="Ohm R.A."/>
            <person name="Martin F."/>
            <person name="Silar P."/>
            <person name="Natvig D.O."/>
            <person name="Lalanne C."/>
            <person name="Gautier V."/>
            <person name="Ament-Velasquez S.L."/>
            <person name="Kruys A."/>
            <person name="Hutchinson M.I."/>
            <person name="Powell A.J."/>
            <person name="Barry K."/>
            <person name="Miller A.N."/>
            <person name="Grigoriev I.V."/>
            <person name="Debuchy R."/>
            <person name="Gladieux P."/>
            <person name="Hiltunen Thoren M."/>
            <person name="Johannesson H."/>
        </authorList>
    </citation>
    <scope>NUCLEOTIDE SEQUENCE</scope>
    <source>
        <strain evidence="10">CBS 731.68</strain>
    </source>
</reference>
<keyword evidence="6 9" id="KW-0472">Membrane</keyword>
<evidence type="ECO:0000256" key="4">
    <source>
        <dbReference type="ARBA" id="ARBA00022692"/>
    </source>
</evidence>
<keyword evidence="7" id="KW-0325">Glycoprotein</keyword>
<dbReference type="GO" id="GO:0016020">
    <property type="term" value="C:membrane"/>
    <property type="evidence" value="ECO:0007669"/>
    <property type="project" value="UniProtKB-SubCell"/>
</dbReference>
<sequence length="575" mass="64187">MSRNGESPQNWGTKLFIAFRALINVATMAGITIALDQCFTRLAGNDPSLYWFLALFTWRYLRFIINLVAFWCYSPSPILGRPLYTPSKDVTAVIPTVAPDSADFYETLRTCADNGPANILIVAPGKVLFAKARSIVAELTAQYPSVQFRVLKSEIVSKRGQVAVAIPHIETDIVVLLDDHVFWGPRFLESLLCPFADTAVGLVGTNKRVIRLDGLNLWGRIWNMLGATYLCRHNFEIRATNTVDGGVFVISGRACAIRTEILQHPHFLRGYTNEMFFFGKFGPLNPDDDNYITRFVVRQGWKIKIQYTDDSVLETKVGVEKPLATKFLGQCQRWVRTTWRSNLCSLITDRTVWTTQPYCVYSVYLTSLTNFAAVTDPLLVYLFTHSSAYTSGLRLACLIDVNNSGDAGSSKNGTGEDDYTGPEHLHVLALRAIRIRIEQLQKFHTNHIKRYQEPILAELNYIKAALKALHREHQAICDNLVIIQERLGEVAIQADGAGKAEGLAAEAQATITKTIEDLTAAIAGVEERWYQALSENAETAQEYASSAKSEKLENVETAVNSEKDENGSSEDDCCF</sequence>
<comment type="caution">
    <text evidence="10">The sequence shown here is derived from an EMBL/GenBank/DDBJ whole genome shotgun (WGS) entry which is preliminary data.</text>
</comment>
<evidence type="ECO:0000256" key="9">
    <source>
        <dbReference type="SAM" id="Phobius"/>
    </source>
</evidence>
<gene>
    <name evidence="10" type="ORF">N657DRAFT_588157</name>
</gene>
<dbReference type="CDD" id="cd06434">
    <property type="entry name" value="GT2_HAS"/>
    <property type="match status" value="1"/>
</dbReference>
<evidence type="ECO:0000256" key="2">
    <source>
        <dbReference type="ARBA" id="ARBA00022676"/>
    </source>
</evidence>
<reference evidence="10" key="2">
    <citation type="submission" date="2023-05" db="EMBL/GenBank/DDBJ databases">
        <authorList>
            <consortium name="Lawrence Berkeley National Laboratory"/>
            <person name="Steindorff A."/>
            <person name="Hensen N."/>
            <person name="Bonometti L."/>
            <person name="Westerberg I."/>
            <person name="Brannstrom I.O."/>
            <person name="Guillou S."/>
            <person name="Cros-Aarteil S."/>
            <person name="Calhoun S."/>
            <person name="Haridas S."/>
            <person name="Kuo A."/>
            <person name="Mondo S."/>
            <person name="Pangilinan J."/>
            <person name="Riley R."/>
            <person name="Labutti K."/>
            <person name="Andreopoulos B."/>
            <person name="Lipzen A."/>
            <person name="Chen C."/>
            <person name="Yanf M."/>
            <person name="Daum C."/>
            <person name="Ng V."/>
            <person name="Clum A."/>
            <person name="Ohm R."/>
            <person name="Martin F."/>
            <person name="Silar P."/>
            <person name="Natvig D."/>
            <person name="Lalanne C."/>
            <person name="Gautier V."/>
            <person name="Ament-Velasquez S.L."/>
            <person name="Kruys A."/>
            <person name="Hutchinson M.I."/>
            <person name="Powell A.J."/>
            <person name="Barry K."/>
            <person name="Miller A.N."/>
            <person name="Grigoriev I.V."/>
            <person name="Debuchy R."/>
            <person name="Gladieux P."/>
            <person name="Thoren M.H."/>
            <person name="Johannesson H."/>
        </authorList>
    </citation>
    <scope>NUCLEOTIDE SEQUENCE</scope>
    <source>
        <strain evidence="10">CBS 731.68</strain>
    </source>
</reference>
<dbReference type="InterPro" id="IPR052427">
    <property type="entry name" value="Glycosyltrans_GT2/GT47"/>
</dbReference>
<feature type="region of interest" description="Disordered" evidence="8">
    <location>
        <begin position="544"/>
        <end position="575"/>
    </location>
</feature>
<feature type="transmembrane region" description="Helical" evidence="9">
    <location>
        <begin position="15"/>
        <end position="36"/>
    </location>
</feature>
<protein>
    <submittedName>
        <fullName evidence="10">Glycosyltransferase family 2 protein</fullName>
    </submittedName>
</protein>
<dbReference type="AlphaFoldDB" id="A0AAN6UB94"/>
<evidence type="ECO:0000256" key="8">
    <source>
        <dbReference type="SAM" id="MobiDB-lite"/>
    </source>
</evidence>
<keyword evidence="2" id="KW-0328">Glycosyltransferase</keyword>
<dbReference type="RefSeq" id="XP_062653608.1">
    <property type="nucleotide sequence ID" value="XM_062789836.1"/>
</dbReference>
<evidence type="ECO:0000256" key="1">
    <source>
        <dbReference type="ARBA" id="ARBA00004370"/>
    </source>
</evidence>
<evidence type="ECO:0000256" key="3">
    <source>
        <dbReference type="ARBA" id="ARBA00022679"/>
    </source>
</evidence>
<name>A0AAN6UB94_9PEZI</name>
<evidence type="ECO:0000313" key="11">
    <source>
        <dbReference type="Proteomes" id="UP001302602"/>
    </source>
</evidence>
<dbReference type="PANTHER" id="PTHR47844">
    <property type="entry name" value="SYNTHASE CPS1, PUTATIVE (AFU_ORTHOLOGUE AFUA_7G02500)-RELATED"/>
    <property type="match status" value="1"/>
</dbReference>
<dbReference type="GeneID" id="87826606"/>
<evidence type="ECO:0000256" key="5">
    <source>
        <dbReference type="ARBA" id="ARBA00022989"/>
    </source>
</evidence>
<proteinExistence type="predicted"/>